<dbReference type="SUPFAM" id="SSF56935">
    <property type="entry name" value="Porins"/>
    <property type="match status" value="1"/>
</dbReference>
<keyword evidence="3" id="KW-0998">Cell outer membrane</keyword>
<feature type="chain" id="PRO_5011646773" evidence="4">
    <location>
        <begin position="25"/>
        <end position="705"/>
    </location>
</feature>
<reference evidence="7" key="1">
    <citation type="submission" date="2016-10" db="EMBL/GenBank/DDBJ databases">
        <authorList>
            <person name="Varghese N."/>
            <person name="Submissions S."/>
        </authorList>
    </citation>
    <scope>NUCLEOTIDE SEQUENCE [LARGE SCALE GENOMIC DNA]</scope>
    <source>
        <strain evidence="7">CGMCC 1.10370</strain>
    </source>
</reference>
<organism evidence="6 7">
    <name type="scientific">Flavobacterium phragmitis</name>
    <dbReference type="NCBI Taxonomy" id="739143"/>
    <lineage>
        <taxon>Bacteria</taxon>
        <taxon>Pseudomonadati</taxon>
        <taxon>Bacteroidota</taxon>
        <taxon>Flavobacteriia</taxon>
        <taxon>Flavobacteriales</taxon>
        <taxon>Flavobacteriaceae</taxon>
        <taxon>Flavobacterium</taxon>
    </lineage>
</organism>
<keyword evidence="2" id="KW-0472">Membrane</keyword>
<evidence type="ECO:0000313" key="6">
    <source>
        <dbReference type="EMBL" id="SFD18122.1"/>
    </source>
</evidence>
<evidence type="ECO:0000313" key="7">
    <source>
        <dbReference type="Proteomes" id="UP000199672"/>
    </source>
</evidence>
<dbReference type="EMBL" id="FOMH01000005">
    <property type="protein sequence ID" value="SFD18122.1"/>
    <property type="molecule type" value="Genomic_DNA"/>
</dbReference>
<dbReference type="GO" id="GO:0009279">
    <property type="term" value="C:cell outer membrane"/>
    <property type="evidence" value="ECO:0007669"/>
    <property type="project" value="UniProtKB-SubCell"/>
</dbReference>
<dbReference type="Proteomes" id="UP000199672">
    <property type="component" value="Unassembled WGS sequence"/>
</dbReference>
<dbReference type="RefSeq" id="WP_091493074.1">
    <property type="nucleotide sequence ID" value="NZ_FOMH01000005.1"/>
</dbReference>
<dbReference type="InterPro" id="IPR041700">
    <property type="entry name" value="OMP_b-brl_3"/>
</dbReference>
<dbReference type="InterPro" id="IPR036942">
    <property type="entry name" value="Beta-barrel_TonB_sf"/>
</dbReference>
<dbReference type="STRING" id="739143.SAMN05216297_105138"/>
<evidence type="ECO:0000256" key="3">
    <source>
        <dbReference type="ARBA" id="ARBA00023237"/>
    </source>
</evidence>
<dbReference type="Gene3D" id="2.40.170.20">
    <property type="entry name" value="TonB-dependent receptor, beta-barrel domain"/>
    <property type="match status" value="1"/>
</dbReference>
<feature type="domain" description="Outer membrane protein beta-barrel" evidence="5">
    <location>
        <begin position="295"/>
        <end position="682"/>
    </location>
</feature>
<keyword evidence="7" id="KW-1185">Reference proteome</keyword>
<feature type="signal peptide" evidence="4">
    <location>
        <begin position="1"/>
        <end position="24"/>
    </location>
</feature>
<dbReference type="Pfam" id="PF14905">
    <property type="entry name" value="OMP_b-brl_3"/>
    <property type="match status" value="1"/>
</dbReference>
<comment type="subcellular location">
    <subcellularLocation>
        <location evidence="1">Cell outer membrane</location>
    </subcellularLocation>
</comment>
<proteinExistence type="predicted"/>
<evidence type="ECO:0000259" key="5">
    <source>
        <dbReference type="Pfam" id="PF14905"/>
    </source>
</evidence>
<accession>A0A1I1Q833</accession>
<dbReference type="Gene3D" id="2.170.130.10">
    <property type="entry name" value="TonB-dependent receptor, plug domain"/>
    <property type="match status" value="1"/>
</dbReference>
<keyword evidence="4" id="KW-0732">Signal</keyword>
<protein>
    <submittedName>
        <fullName evidence="6">Outer membrane receptor proteins, mostly Fe transport</fullName>
    </submittedName>
</protein>
<dbReference type="AlphaFoldDB" id="A0A1I1Q833"/>
<dbReference type="OrthoDB" id="8764943at2"/>
<name>A0A1I1Q833_9FLAO</name>
<gene>
    <name evidence="6" type="ORF">SAMN05216297_105138</name>
</gene>
<evidence type="ECO:0000256" key="2">
    <source>
        <dbReference type="ARBA" id="ARBA00023136"/>
    </source>
</evidence>
<sequence length="705" mass="81418">MNIYLPLKLLIALLLFCLSFIANAQNETPKDSISNQELKEVVIAQNKKTFTNTNGNIKVDVANSVYNAIPNPVDLLSKLPNVQVSADRESISIVGKGNPLIYIDNQKVGMNDLNALPVDDIKTIEIIQNPSSKYEAEGRAVILITRKLSRKDGFKTNVSETASFKKNYNNYLGFNSSFKKNKLEWKANFNYNKLQPWENHSIAYNIPLANIVSDYDVSAVTYRKEYIFGGGLFYKINEEDYFSVNVNGRRRNDTFDINTFTFNKNENEENNVYTFSDNSSSKNFINSFINYSKKIKAIDTKVFVGLQGSNFNQDLWSLVQNNFNETELQLSQNRNQKFDVDVLSGRIDFEKKFKNEWNWEYGGLYSSAKSQSDYDVFDYDKNENATFDYHFKEANSAVYTQLSGKVKKVDFSVGLRLENTNVNGKYSTDNAFLIHKNYTNLFPKAQFSFAIDSTKSLSVDYAKSISRPNYSSLSMIATYINPYFIYGSNINLGPTFIDVVSTVFQYHDKSVKLTLYQNKNPTYQDFVFDDQNNVLTFTEKNFRIESGYNIEFTLPFVYKFWTNMNSLIFATNKIEDDSAVFNSSKTYLYYYSNNTFKLPKNFTFVLSFWGATKQKEGVFERNAKLIFDMSLAKSFGKNWTCTLNYNDIFKNTIYSERFTINTISSRARYLVDANEVSITLRYSFGKIKESEFKEKSVNENENRIR</sequence>
<evidence type="ECO:0000256" key="1">
    <source>
        <dbReference type="ARBA" id="ARBA00004442"/>
    </source>
</evidence>
<dbReference type="InterPro" id="IPR037066">
    <property type="entry name" value="Plug_dom_sf"/>
</dbReference>
<keyword evidence="6" id="KW-0675">Receptor</keyword>
<evidence type="ECO:0000256" key="4">
    <source>
        <dbReference type="SAM" id="SignalP"/>
    </source>
</evidence>